<dbReference type="InterPro" id="IPR009057">
    <property type="entry name" value="Homeodomain-like_sf"/>
</dbReference>
<dbReference type="PROSITE" id="PS50977">
    <property type="entry name" value="HTH_TETR_2"/>
    <property type="match status" value="1"/>
</dbReference>
<name>A0ABP8E5S5_9MICO</name>
<proteinExistence type="predicted"/>
<dbReference type="Proteomes" id="UP001501594">
    <property type="component" value="Unassembled WGS sequence"/>
</dbReference>
<comment type="caution">
    <text evidence="6">The sequence shown here is derived from an EMBL/GenBank/DDBJ whole genome shotgun (WGS) entry which is preliminary data.</text>
</comment>
<evidence type="ECO:0000313" key="7">
    <source>
        <dbReference type="Proteomes" id="UP001501594"/>
    </source>
</evidence>
<evidence type="ECO:0000256" key="4">
    <source>
        <dbReference type="PROSITE-ProRule" id="PRU00335"/>
    </source>
</evidence>
<dbReference type="RefSeq" id="WP_344797998.1">
    <property type="nucleotide sequence ID" value="NZ_BAABAU010000004.1"/>
</dbReference>
<evidence type="ECO:0000256" key="1">
    <source>
        <dbReference type="ARBA" id="ARBA00023015"/>
    </source>
</evidence>
<dbReference type="SUPFAM" id="SSF46689">
    <property type="entry name" value="Homeodomain-like"/>
    <property type="match status" value="1"/>
</dbReference>
<keyword evidence="1" id="KW-0805">Transcription regulation</keyword>
<keyword evidence="7" id="KW-1185">Reference proteome</keyword>
<dbReference type="Pfam" id="PF00440">
    <property type="entry name" value="TetR_N"/>
    <property type="match status" value="1"/>
</dbReference>
<evidence type="ECO:0000256" key="2">
    <source>
        <dbReference type="ARBA" id="ARBA00023125"/>
    </source>
</evidence>
<protein>
    <submittedName>
        <fullName evidence="6">TetR/AcrR family transcriptional regulator</fullName>
    </submittedName>
</protein>
<dbReference type="InterPro" id="IPR036271">
    <property type="entry name" value="Tet_transcr_reg_TetR-rel_C_sf"/>
</dbReference>
<dbReference type="EMBL" id="BAABAU010000004">
    <property type="protein sequence ID" value="GAA4267592.1"/>
    <property type="molecule type" value="Genomic_DNA"/>
</dbReference>
<dbReference type="InterPro" id="IPR001647">
    <property type="entry name" value="HTH_TetR"/>
</dbReference>
<dbReference type="Gene3D" id="1.10.357.10">
    <property type="entry name" value="Tetracycline Repressor, domain 2"/>
    <property type="match status" value="1"/>
</dbReference>
<feature type="DNA-binding region" description="H-T-H motif" evidence="4">
    <location>
        <begin position="28"/>
        <end position="47"/>
    </location>
</feature>
<keyword evidence="2 4" id="KW-0238">DNA-binding</keyword>
<keyword evidence="3" id="KW-0804">Transcription</keyword>
<sequence>MPRAGLNRDRVAEEAAALADEVGLSQLTLAALAARLGVRQPSLYKHIDSLADLHRTISLRAKVELGDVLARSTVGRSGADAIAAMSHAYRTWARAHPALYEASNAMPAEGDAEIAEVSLASIRVIGDVLVAYRLEGDDSIDAIRAFRSTLHGFISLESAGGFALAADVDRSFARLVAGFTVALEHWVDAG</sequence>
<dbReference type="Gene3D" id="1.10.10.60">
    <property type="entry name" value="Homeodomain-like"/>
    <property type="match status" value="1"/>
</dbReference>
<dbReference type="Pfam" id="PF13305">
    <property type="entry name" value="TetR_C_33"/>
    <property type="match status" value="1"/>
</dbReference>
<gene>
    <name evidence="6" type="ORF">GCM10022256_32040</name>
</gene>
<reference evidence="7" key="1">
    <citation type="journal article" date="2019" name="Int. J. Syst. Evol. Microbiol.">
        <title>The Global Catalogue of Microorganisms (GCM) 10K type strain sequencing project: providing services to taxonomists for standard genome sequencing and annotation.</title>
        <authorList>
            <consortium name="The Broad Institute Genomics Platform"/>
            <consortium name="The Broad Institute Genome Sequencing Center for Infectious Disease"/>
            <person name="Wu L."/>
            <person name="Ma J."/>
        </authorList>
    </citation>
    <scope>NUCLEOTIDE SEQUENCE [LARGE SCALE GENOMIC DNA]</scope>
    <source>
        <strain evidence="7">JCM 17442</strain>
    </source>
</reference>
<evidence type="ECO:0000313" key="6">
    <source>
        <dbReference type="EMBL" id="GAA4267592.1"/>
    </source>
</evidence>
<dbReference type="SUPFAM" id="SSF48498">
    <property type="entry name" value="Tetracyclin repressor-like, C-terminal domain"/>
    <property type="match status" value="1"/>
</dbReference>
<evidence type="ECO:0000256" key="3">
    <source>
        <dbReference type="ARBA" id="ARBA00023163"/>
    </source>
</evidence>
<feature type="domain" description="HTH tetR-type" evidence="5">
    <location>
        <begin position="5"/>
        <end position="65"/>
    </location>
</feature>
<accession>A0ABP8E5S5</accession>
<evidence type="ECO:0000259" key="5">
    <source>
        <dbReference type="PROSITE" id="PS50977"/>
    </source>
</evidence>
<dbReference type="InterPro" id="IPR025996">
    <property type="entry name" value="MT1864/Rv1816-like_C"/>
</dbReference>
<organism evidence="6 7">
    <name type="scientific">Frondihabitans peucedani</name>
    <dbReference type="NCBI Taxonomy" id="598626"/>
    <lineage>
        <taxon>Bacteria</taxon>
        <taxon>Bacillati</taxon>
        <taxon>Actinomycetota</taxon>
        <taxon>Actinomycetes</taxon>
        <taxon>Micrococcales</taxon>
        <taxon>Microbacteriaceae</taxon>
        <taxon>Frondihabitans</taxon>
    </lineage>
</organism>